<sequence length="129" mass="15496">MHMSYNNKHLHKRQYNKWNFLFFIIFAFFTITLVVGIVKLTIQYHNRTQTLAKLRTQELENQKEKNRLLLKLKQAKTPEYIEKHARELTLAKKGETIVIGSFPTPTEAPKQVSHTQPTYRQWYNIFFNQ</sequence>
<dbReference type="InterPro" id="IPR007060">
    <property type="entry name" value="FtsL/DivIC"/>
</dbReference>
<name>A0A2M8KS16_9BACT</name>
<evidence type="ECO:0008006" key="4">
    <source>
        <dbReference type="Google" id="ProtNLM"/>
    </source>
</evidence>
<comment type="caution">
    <text evidence="2">The sequence shown here is derived from an EMBL/GenBank/DDBJ whole genome shotgun (WGS) entry which is preliminary data.</text>
</comment>
<evidence type="ECO:0000256" key="1">
    <source>
        <dbReference type="SAM" id="Phobius"/>
    </source>
</evidence>
<keyword evidence="1" id="KW-0812">Transmembrane</keyword>
<evidence type="ECO:0000313" key="3">
    <source>
        <dbReference type="Proteomes" id="UP000229554"/>
    </source>
</evidence>
<dbReference type="Pfam" id="PF04977">
    <property type="entry name" value="DivIC"/>
    <property type="match status" value="1"/>
</dbReference>
<accession>A0A2M8KS16</accession>
<protein>
    <recommendedName>
        <fullName evidence="4">Septum formation initiator</fullName>
    </recommendedName>
</protein>
<dbReference type="AlphaFoldDB" id="A0A2M8KS16"/>
<reference evidence="3" key="1">
    <citation type="submission" date="2017-09" db="EMBL/GenBank/DDBJ databases">
        <title>Depth-based differentiation of microbial function through sediment-hosted aquifers and enrichment of novel symbionts in the deep terrestrial subsurface.</title>
        <authorList>
            <person name="Probst A.J."/>
            <person name="Ladd B."/>
            <person name="Jarett J.K."/>
            <person name="Geller-Mcgrath D.E."/>
            <person name="Sieber C.M.K."/>
            <person name="Emerson J.B."/>
            <person name="Anantharaman K."/>
            <person name="Thomas B.C."/>
            <person name="Malmstrom R."/>
            <person name="Stieglmeier M."/>
            <person name="Klingl A."/>
            <person name="Woyke T."/>
            <person name="Ryan C.M."/>
            <person name="Banfield J.F."/>
        </authorList>
    </citation>
    <scope>NUCLEOTIDE SEQUENCE [LARGE SCALE GENOMIC DNA]</scope>
</reference>
<feature type="transmembrane region" description="Helical" evidence="1">
    <location>
        <begin position="20"/>
        <end position="42"/>
    </location>
</feature>
<dbReference type="Proteomes" id="UP000229554">
    <property type="component" value="Unassembled WGS sequence"/>
</dbReference>
<dbReference type="EMBL" id="PFED01000136">
    <property type="protein sequence ID" value="PJE62724.1"/>
    <property type="molecule type" value="Genomic_DNA"/>
</dbReference>
<keyword evidence="1" id="KW-1133">Transmembrane helix</keyword>
<evidence type="ECO:0000313" key="2">
    <source>
        <dbReference type="EMBL" id="PJE62724.1"/>
    </source>
</evidence>
<gene>
    <name evidence="2" type="ORF">COU88_03460</name>
</gene>
<keyword evidence="1" id="KW-0472">Membrane</keyword>
<proteinExistence type="predicted"/>
<organism evidence="2 3">
    <name type="scientific">Candidatus Roizmanbacteria bacterium CG10_big_fil_rev_8_21_14_0_10_39_6</name>
    <dbReference type="NCBI Taxonomy" id="1974853"/>
    <lineage>
        <taxon>Bacteria</taxon>
        <taxon>Candidatus Roizmaniibacteriota</taxon>
    </lineage>
</organism>